<evidence type="ECO:0008006" key="12">
    <source>
        <dbReference type="Google" id="ProtNLM"/>
    </source>
</evidence>
<accession>A0ABR5AT20</accession>
<keyword evidence="6 7" id="KW-0472">Membrane</keyword>
<evidence type="ECO:0000256" key="6">
    <source>
        <dbReference type="ARBA" id="ARBA00023136"/>
    </source>
</evidence>
<evidence type="ECO:0000313" key="11">
    <source>
        <dbReference type="Proteomes" id="UP000031982"/>
    </source>
</evidence>
<organism evidence="10 11">
    <name type="scientific">Bacillus badius</name>
    <dbReference type="NCBI Taxonomy" id="1455"/>
    <lineage>
        <taxon>Bacteria</taxon>
        <taxon>Bacillati</taxon>
        <taxon>Bacillota</taxon>
        <taxon>Bacilli</taxon>
        <taxon>Bacillales</taxon>
        <taxon>Bacillaceae</taxon>
        <taxon>Pseudobacillus</taxon>
    </lineage>
</organism>
<dbReference type="InterPro" id="IPR048454">
    <property type="entry name" value="YetF_N"/>
</dbReference>
<proteinExistence type="inferred from homology"/>
<dbReference type="RefSeq" id="WP_041097636.1">
    <property type="nucleotide sequence ID" value="NZ_JARTHD010000017.1"/>
</dbReference>
<evidence type="ECO:0000256" key="3">
    <source>
        <dbReference type="ARBA" id="ARBA00022475"/>
    </source>
</evidence>
<dbReference type="Pfam" id="PF20730">
    <property type="entry name" value="YetF_N"/>
    <property type="match status" value="1"/>
</dbReference>
<evidence type="ECO:0000256" key="1">
    <source>
        <dbReference type="ARBA" id="ARBA00004651"/>
    </source>
</evidence>
<evidence type="ECO:0000313" key="10">
    <source>
        <dbReference type="EMBL" id="KIL77890.1"/>
    </source>
</evidence>
<comment type="caution">
    <text evidence="10">The sequence shown here is derived from an EMBL/GenBank/DDBJ whole genome shotgun (WGS) entry which is preliminary data.</text>
</comment>
<keyword evidence="5 7" id="KW-1133">Transmembrane helix</keyword>
<feature type="domain" description="YetF C-terminal" evidence="8">
    <location>
        <begin position="91"/>
        <end position="222"/>
    </location>
</feature>
<name>A0ABR5AT20_BACBA</name>
<dbReference type="PANTHER" id="PTHR34582:SF5">
    <property type="entry name" value="UPF0702 TRANSMEMBRANE PROTEIN YETF"/>
    <property type="match status" value="1"/>
</dbReference>
<evidence type="ECO:0000256" key="7">
    <source>
        <dbReference type="SAM" id="Phobius"/>
    </source>
</evidence>
<dbReference type="Gene3D" id="3.30.240.20">
    <property type="entry name" value="bsu07140 like domains"/>
    <property type="match status" value="2"/>
</dbReference>
<evidence type="ECO:0000256" key="5">
    <source>
        <dbReference type="ARBA" id="ARBA00022989"/>
    </source>
</evidence>
<feature type="transmembrane region" description="Helical" evidence="7">
    <location>
        <begin position="15"/>
        <end position="34"/>
    </location>
</feature>
<gene>
    <name evidence="10" type="ORF">SD77_0869</name>
</gene>
<dbReference type="EMBL" id="JXLP01000011">
    <property type="protein sequence ID" value="KIL77890.1"/>
    <property type="molecule type" value="Genomic_DNA"/>
</dbReference>
<evidence type="ECO:0000256" key="4">
    <source>
        <dbReference type="ARBA" id="ARBA00022692"/>
    </source>
</evidence>
<feature type="transmembrane region" description="Helical" evidence="7">
    <location>
        <begin position="67"/>
        <end position="89"/>
    </location>
</feature>
<evidence type="ECO:0000259" key="8">
    <source>
        <dbReference type="Pfam" id="PF04239"/>
    </source>
</evidence>
<feature type="transmembrane region" description="Helical" evidence="7">
    <location>
        <begin position="41"/>
        <end position="61"/>
    </location>
</feature>
<dbReference type="InterPro" id="IPR007353">
    <property type="entry name" value="DUF421"/>
</dbReference>
<sequence>MDFVYAQDMLTPVQWLLRAVVGFFFLLFAVKLIGRHSISQLRLLDFTMALILGNIISNPLSDKRLELQGPIIAIGVLVTLYTIGTFLALKLPALKHWFEPAPLSLIENGQILDKNLTQAKISIDFLLSQLRKEKITDIQTVALALWEPDGNISVFLDPKHQPVTLSDLQLPPPLFSFPYAVIKDGKIDGAQLKKLGKDERWLKDRLQVNNRTAIEEVLLATIDEDEQLKIWLYR</sequence>
<dbReference type="Pfam" id="PF04239">
    <property type="entry name" value="DUF421"/>
    <property type="match status" value="1"/>
</dbReference>
<keyword evidence="3" id="KW-1003">Cell membrane</keyword>
<reference evidence="10 11" key="1">
    <citation type="submission" date="2015-01" db="EMBL/GenBank/DDBJ databases">
        <title>Genome Assembly of Bacillus badius MTCC 1458.</title>
        <authorList>
            <person name="Verma A."/>
            <person name="Khatri I."/>
            <person name="Mual P."/>
            <person name="Subramanian S."/>
            <person name="Krishnamurthi S."/>
        </authorList>
    </citation>
    <scope>NUCLEOTIDE SEQUENCE [LARGE SCALE GENOMIC DNA]</scope>
    <source>
        <strain evidence="10 11">MTCC 1458</strain>
    </source>
</reference>
<evidence type="ECO:0000259" key="9">
    <source>
        <dbReference type="Pfam" id="PF20730"/>
    </source>
</evidence>
<comment type="subcellular location">
    <subcellularLocation>
        <location evidence="1">Cell membrane</location>
        <topology evidence="1">Multi-pass membrane protein</topology>
    </subcellularLocation>
</comment>
<comment type="similarity">
    <text evidence="2">Belongs to the UPF0702 family.</text>
</comment>
<dbReference type="PANTHER" id="PTHR34582">
    <property type="entry name" value="UPF0702 TRANSMEMBRANE PROTEIN YCAP"/>
    <property type="match status" value="1"/>
</dbReference>
<keyword evidence="4 7" id="KW-0812">Transmembrane</keyword>
<feature type="domain" description="YetF-like N-terminal transmembrane" evidence="9">
    <location>
        <begin position="15"/>
        <end position="83"/>
    </location>
</feature>
<dbReference type="InterPro" id="IPR023090">
    <property type="entry name" value="UPF0702_alpha/beta_dom_sf"/>
</dbReference>
<evidence type="ECO:0000256" key="2">
    <source>
        <dbReference type="ARBA" id="ARBA00006448"/>
    </source>
</evidence>
<protein>
    <recommendedName>
        <fullName evidence="12">DUF421 domain-containing protein</fullName>
    </recommendedName>
</protein>
<keyword evidence="11" id="KW-1185">Reference proteome</keyword>
<dbReference type="Proteomes" id="UP000031982">
    <property type="component" value="Unassembled WGS sequence"/>
</dbReference>